<dbReference type="Gene3D" id="1.20.58.60">
    <property type="match status" value="1"/>
</dbReference>
<dbReference type="GeneTree" id="ENSGT00940000164697"/>
<dbReference type="Bgee" id="ENSAMXG00000034342">
    <property type="expression patterns" value="Expressed in heart and 11 other cell types or tissues"/>
</dbReference>
<reference evidence="1" key="3">
    <citation type="submission" date="2025-08" db="UniProtKB">
        <authorList>
            <consortium name="Ensembl"/>
        </authorList>
    </citation>
    <scope>IDENTIFICATION</scope>
</reference>
<sequence>MSSEGDPGRDPSTTALSTVAVQAGDTQIIISVLKSGDLIQLQLTEAHPDLLEIGNNQEESRKLLQEHDQLMTGLKRNEGRVQELLKQADETMEEKQGDERVYEAMALSLSEAWTTLTNHLQKRRTLLLLTCQFYDHALEFAIKIDESEELQSSGQDLIRTEAELSAELMQKYSLLEKSMLVLNKSYELLDYLRGFQADSALKVDGLLELLQDRRRQVDQRMTRQIQDLELSRKICQWEKQEQEVSYFTCVLKVIQYLDQKLLGSSLSESEEILQEYKEFELKARVKDLLIYQDIYCISLLYFSAVFLCVSQAFEELAVVESGIKGLKTQTVNLPDLAKQHEELHRRIRDAAADPLLRAQIILQKLSTQSDGISARAGWFTKWVLKPDSCQAYRELAGKRQQLLASFDDLEDKVQNTITTPQIH</sequence>
<organism evidence="1 2">
    <name type="scientific">Astyanax mexicanus</name>
    <name type="common">Blind cave fish</name>
    <name type="synonym">Astyanax fasciatus mexicanus</name>
    <dbReference type="NCBI Taxonomy" id="7994"/>
    <lineage>
        <taxon>Eukaryota</taxon>
        <taxon>Metazoa</taxon>
        <taxon>Chordata</taxon>
        <taxon>Craniata</taxon>
        <taxon>Vertebrata</taxon>
        <taxon>Euteleostomi</taxon>
        <taxon>Actinopterygii</taxon>
        <taxon>Neopterygii</taxon>
        <taxon>Teleostei</taxon>
        <taxon>Ostariophysi</taxon>
        <taxon>Characiformes</taxon>
        <taxon>Characoidei</taxon>
        <taxon>Acestrorhamphidae</taxon>
        <taxon>Acestrorhamphinae</taxon>
        <taxon>Astyanax</taxon>
    </lineage>
</organism>
<reference evidence="2" key="2">
    <citation type="journal article" date="2014" name="Nat. Commun.">
        <title>The cavefish genome reveals candidate genes for eye loss.</title>
        <authorList>
            <person name="McGaugh S.E."/>
            <person name="Gross J.B."/>
            <person name="Aken B."/>
            <person name="Blin M."/>
            <person name="Borowsky R."/>
            <person name="Chalopin D."/>
            <person name="Hinaux H."/>
            <person name="Jeffery W.R."/>
            <person name="Keene A."/>
            <person name="Ma L."/>
            <person name="Minx P."/>
            <person name="Murphy D."/>
            <person name="O'Quin K.E."/>
            <person name="Retaux S."/>
            <person name="Rohner N."/>
            <person name="Searle S.M."/>
            <person name="Stahl B.A."/>
            <person name="Tabin C."/>
            <person name="Volff J.N."/>
            <person name="Yoshizawa M."/>
            <person name="Warren W.C."/>
        </authorList>
    </citation>
    <scope>NUCLEOTIDE SEQUENCE [LARGE SCALE GENOMIC DNA]</scope>
    <source>
        <strain evidence="2">female</strain>
    </source>
</reference>
<reference evidence="2" key="1">
    <citation type="submission" date="2013-03" db="EMBL/GenBank/DDBJ databases">
        <authorList>
            <person name="Jeffery W."/>
            <person name="Warren W."/>
            <person name="Wilson R.K."/>
        </authorList>
    </citation>
    <scope>NUCLEOTIDE SEQUENCE</scope>
    <source>
        <strain evidence="2">female</strain>
    </source>
</reference>
<dbReference type="Proteomes" id="UP000018467">
    <property type="component" value="Unassembled WGS sequence"/>
</dbReference>
<dbReference type="InParanoid" id="A0A3B1JY61"/>
<evidence type="ECO:0000313" key="2">
    <source>
        <dbReference type="Proteomes" id="UP000018467"/>
    </source>
</evidence>
<accession>A0A3B1JY61</accession>
<dbReference type="Ensembl" id="ENSAMXT00000042060.1">
    <property type="protein sequence ID" value="ENSAMXP00000046646.1"/>
    <property type="gene ID" value="ENSAMXG00000034342.1"/>
</dbReference>
<dbReference type="SUPFAM" id="SSF46966">
    <property type="entry name" value="Spectrin repeat"/>
    <property type="match status" value="1"/>
</dbReference>
<proteinExistence type="predicted"/>
<keyword evidence="2" id="KW-1185">Reference proteome</keyword>
<dbReference type="STRING" id="7994.ENSAMXP00000046646"/>
<name>A0A3B1JY61_ASTMX</name>
<dbReference type="AlphaFoldDB" id="A0A3B1JY61"/>
<evidence type="ECO:0000313" key="1">
    <source>
        <dbReference type="Ensembl" id="ENSAMXP00000046646.1"/>
    </source>
</evidence>
<evidence type="ECO:0008006" key="3">
    <source>
        <dbReference type="Google" id="ProtNLM"/>
    </source>
</evidence>
<protein>
    <recommendedName>
        <fullName evidence="3">Coiled-coil domain containing 141</fullName>
    </recommendedName>
</protein>
<reference evidence="1" key="4">
    <citation type="submission" date="2025-09" db="UniProtKB">
        <authorList>
            <consortium name="Ensembl"/>
        </authorList>
    </citation>
    <scope>IDENTIFICATION</scope>
</reference>